<comment type="caution">
    <text evidence="2">The sequence shown here is derived from an EMBL/GenBank/DDBJ whole genome shotgun (WGS) entry which is preliminary data.</text>
</comment>
<name>A0A815FUK0_9BILA</name>
<dbReference type="EMBL" id="CAJOBD010004376">
    <property type="protein sequence ID" value="CAF3992272.1"/>
    <property type="molecule type" value="Genomic_DNA"/>
</dbReference>
<evidence type="ECO:0000313" key="4">
    <source>
        <dbReference type="EMBL" id="CAF3788223.1"/>
    </source>
</evidence>
<sequence length="91" mass="10215">MFTHVIGRSFVYCLIRRSLSIVTNNSISLSSLIRICIVGSGPSGFYLTQNLVKLRHIIPTTINIIEKLPSFFDLVRYNSASHNHPAVENVI</sequence>
<dbReference type="Proteomes" id="UP000663836">
    <property type="component" value="Unassembled WGS sequence"/>
</dbReference>
<reference evidence="2" key="1">
    <citation type="submission" date="2021-02" db="EMBL/GenBank/DDBJ databases">
        <authorList>
            <person name="Nowell W R."/>
        </authorList>
    </citation>
    <scope>NUCLEOTIDE SEQUENCE</scope>
</reference>
<dbReference type="Proteomes" id="UP000663864">
    <property type="component" value="Unassembled WGS sequence"/>
</dbReference>
<evidence type="ECO:0000313" key="3">
    <source>
        <dbReference type="EMBL" id="CAF1359761.1"/>
    </source>
</evidence>
<gene>
    <name evidence="6" type="ORF">FNK824_LOCUS32446</name>
    <name evidence="5" type="ORF">JBS370_LOCUS25792</name>
    <name evidence="4" type="ORF">OTI717_LOCUS17560</name>
    <name evidence="1" type="ORF">RFH988_LOCUS29956</name>
    <name evidence="2" type="ORF">SEV965_LOCUS27761</name>
    <name evidence="3" type="ORF">ZHD862_LOCUS31010</name>
</gene>
<dbReference type="EMBL" id="CAJOAX010002329">
    <property type="protein sequence ID" value="CAF3788223.1"/>
    <property type="molecule type" value="Genomic_DNA"/>
</dbReference>
<dbReference type="AlphaFoldDB" id="A0A815FUK0"/>
<evidence type="ECO:0000313" key="1">
    <source>
        <dbReference type="EMBL" id="CAF1305490.1"/>
    </source>
</evidence>
<dbReference type="OrthoDB" id="333024at2759"/>
<evidence type="ECO:0000313" key="5">
    <source>
        <dbReference type="EMBL" id="CAF3992272.1"/>
    </source>
</evidence>
<dbReference type="Proteomes" id="UP000663889">
    <property type="component" value="Unassembled WGS sequence"/>
</dbReference>
<accession>A0A815FUK0</accession>
<proteinExistence type="predicted"/>
<dbReference type="Proteomes" id="UP000663874">
    <property type="component" value="Unassembled WGS sequence"/>
</dbReference>
<dbReference type="EMBL" id="CAJNOO010002903">
    <property type="protein sequence ID" value="CAF1305490.1"/>
    <property type="molecule type" value="Genomic_DNA"/>
</dbReference>
<dbReference type="Gene3D" id="3.40.50.720">
    <property type="entry name" value="NAD(P)-binding Rossmann-like Domain"/>
    <property type="match status" value="1"/>
</dbReference>
<dbReference type="Proteomes" id="UP000663882">
    <property type="component" value="Unassembled WGS sequence"/>
</dbReference>
<dbReference type="SUPFAM" id="SSF51971">
    <property type="entry name" value="Nucleotide-binding domain"/>
    <property type="match status" value="1"/>
</dbReference>
<evidence type="ECO:0000313" key="7">
    <source>
        <dbReference type="Proteomes" id="UP000663889"/>
    </source>
</evidence>
<evidence type="ECO:0000313" key="6">
    <source>
        <dbReference type="EMBL" id="CAF4124260.1"/>
    </source>
</evidence>
<organism evidence="2 7">
    <name type="scientific">Rotaria sordida</name>
    <dbReference type="NCBI Taxonomy" id="392033"/>
    <lineage>
        <taxon>Eukaryota</taxon>
        <taxon>Metazoa</taxon>
        <taxon>Spiralia</taxon>
        <taxon>Gnathifera</taxon>
        <taxon>Rotifera</taxon>
        <taxon>Eurotatoria</taxon>
        <taxon>Bdelloidea</taxon>
        <taxon>Philodinida</taxon>
        <taxon>Philodinidae</taxon>
        <taxon>Rotaria</taxon>
    </lineage>
</organism>
<dbReference type="Proteomes" id="UP000663823">
    <property type="component" value="Unassembled WGS sequence"/>
</dbReference>
<evidence type="ECO:0000313" key="2">
    <source>
        <dbReference type="EMBL" id="CAF1329806.1"/>
    </source>
</evidence>
<protein>
    <submittedName>
        <fullName evidence="2">Uncharacterized protein</fullName>
    </submittedName>
</protein>
<dbReference type="EMBL" id="CAJOBE010011137">
    <property type="protein sequence ID" value="CAF4124260.1"/>
    <property type="molecule type" value="Genomic_DNA"/>
</dbReference>
<dbReference type="EMBL" id="CAJNOT010003033">
    <property type="protein sequence ID" value="CAF1359761.1"/>
    <property type="molecule type" value="Genomic_DNA"/>
</dbReference>
<dbReference type="EMBL" id="CAJNOU010002538">
    <property type="protein sequence ID" value="CAF1329806.1"/>
    <property type="molecule type" value="Genomic_DNA"/>
</dbReference>